<dbReference type="EMBL" id="CP001720">
    <property type="protein sequence ID" value="ACV64050.1"/>
    <property type="molecule type" value="Genomic_DNA"/>
</dbReference>
<proteinExistence type="inferred from homology"/>
<gene>
    <name evidence="13" type="ordered locus">Dtox_3319</name>
</gene>
<dbReference type="CDD" id="cd00751">
    <property type="entry name" value="thiolase"/>
    <property type="match status" value="1"/>
</dbReference>
<dbReference type="AlphaFoldDB" id="C8W5Q0"/>
<evidence type="ECO:0000256" key="4">
    <source>
        <dbReference type="ARBA" id="ARBA00022679"/>
    </source>
</evidence>
<evidence type="ECO:0000259" key="12">
    <source>
        <dbReference type="Pfam" id="PF02803"/>
    </source>
</evidence>
<keyword evidence="4 10" id="KW-0808">Transferase</keyword>
<dbReference type="InterPro" id="IPR020616">
    <property type="entry name" value="Thiolase_N"/>
</dbReference>
<dbReference type="NCBIfam" id="TIGR01930">
    <property type="entry name" value="AcCoA-C-Actrans"/>
    <property type="match status" value="1"/>
</dbReference>
<name>C8W5Q0_DESAS</name>
<dbReference type="SUPFAM" id="SSF53901">
    <property type="entry name" value="Thiolase-like"/>
    <property type="match status" value="2"/>
</dbReference>
<evidence type="ECO:0000313" key="13">
    <source>
        <dbReference type="EMBL" id="ACV64050.1"/>
    </source>
</evidence>
<dbReference type="PANTHER" id="PTHR18919:SF107">
    <property type="entry name" value="ACETYL-COA ACETYLTRANSFERASE, CYTOSOLIC"/>
    <property type="match status" value="1"/>
</dbReference>
<keyword evidence="14" id="KW-1185">Reference proteome</keyword>
<feature type="active site" description="Proton acceptor" evidence="9">
    <location>
        <position position="379"/>
    </location>
</feature>
<dbReference type="EC" id="2.3.1.9" evidence="3"/>
<reference evidence="13 14" key="1">
    <citation type="journal article" date="2009" name="Stand. Genomic Sci.">
        <title>Complete genome sequence of Desulfotomaculum acetoxidans type strain (5575).</title>
        <authorList>
            <person name="Spring S."/>
            <person name="Lapidus A."/>
            <person name="Schroder M."/>
            <person name="Gleim D."/>
            <person name="Sims D."/>
            <person name="Meincke L."/>
            <person name="Glavina Del Rio T."/>
            <person name="Tice H."/>
            <person name="Copeland A."/>
            <person name="Cheng J.F."/>
            <person name="Lucas S."/>
            <person name="Chen F."/>
            <person name="Nolan M."/>
            <person name="Bruce D."/>
            <person name="Goodwin L."/>
            <person name="Pitluck S."/>
            <person name="Ivanova N."/>
            <person name="Mavromatis K."/>
            <person name="Mikhailova N."/>
            <person name="Pati A."/>
            <person name="Chen A."/>
            <person name="Palaniappan K."/>
            <person name="Land M."/>
            <person name="Hauser L."/>
            <person name="Chang Y.J."/>
            <person name="Jeffries C.D."/>
            <person name="Chain P."/>
            <person name="Saunders E."/>
            <person name="Brettin T."/>
            <person name="Detter J.C."/>
            <person name="Goker M."/>
            <person name="Bristow J."/>
            <person name="Eisen J.A."/>
            <person name="Markowitz V."/>
            <person name="Hugenholtz P."/>
            <person name="Kyrpides N.C."/>
            <person name="Klenk H.P."/>
            <person name="Han C."/>
        </authorList>
    </citation>
    <scope>NUCLEOTIDE SEQUENCE [LARGE SCALE GENOMIC DNA]</scope>
    <source>
        <strain evidence="14">ATCC 49208 / DSM 771 / VKM B-1644</strain>
    </source>
</reference>
<dbReference type="Pfam" id="PF00108">
    <property type="entry name" value="Thiolase_N"/>
    <property type="match status" value="1"/>
</dbReference>
<dbReference type="PIRSF" id="PIRSF000429">
    <property type="entry name" value="Ac-CoA_Ac_transf"/>
    <property type="match status" value="1"/>
</dbReference>
<evidence type="ECO:0000256" key="7">
    <source>
        <dbReference type="ARBA" id="ARBA00044137"/>
    </source>
</evidence>
<organism evidence="13 14">
    <name type="scientific">Desulfofarcimen acetoxidans (strain ATCC 49208 / DSM 771 / KCTC 5769 / VKM B-1644 / 5575)</name>
    <name type="common">Desulfotomaculum acetoxidans</name>
    <dbReference type="NCBI Taxonomy" id="485916"/>
    <lineage>
        <taxon>Bacteria</taxon>
        <taxon>Bacillati</taxon>
        <taxon>Bacillota</taxon>
        <taxon>Clostridia</taxon>
        <taxon>Eubacteriales</taxon>
        <taxon>Peptococcaceae</taxon>
        <taxon>Desulfofarcimen</taxon>
    </lineage>
</organism>
<evidence type="ECO:0000256" key="9">
    <source>
        <dbReference type="PIRSR" id="PIRSR000429-1"/>
    </source>
</evidence>
<keyword evidence="5 10" id="KW-0012">Acyltransferase</keyword>
<comment type="similarity">
    <text evidence="2 10">Belongs to the thiolase-like superfamily. Thiolase family.</text>
</comment>
<evidence type="ECO:0000256" key="2">
    <source>
        <dbReference type="ARBA" id="ARBA00010982"/>
    </source>
</evidence>
<dbReference type="FunFam" id="3.40.47.10:FF:000010">
    <property type="entry name" value="Acetyl-CoA acetyltransferase (Thiolase)"/>
    <property type="match status" value="1"/>
</dbReference>
<dbReference type="Pfam" id="PF02803">
    <property type="entry name" value="Thiolase_C"/>
    <property type="match status" value="1"/>
</dbReference>
<evidence type="ECO:0000256" key="8">
    <source>
        <dbReference type="ARBA" id="ARBA00051550"/>
    </source>
</evidence>
<dbReference type="Proteomes" id="UP000002217">
    <property type="component" value="Chromosome"/>
</dbReference>
<comment type="catalytic activity">
    <reaction evidence="8">
        <text>2 acetyl-CoA = acetoacetyl-CoA + CoA</text>
        <dbReference type="Rhea" id="RHEA:21036"/>
        <dbReference type="ChEBI" id="CHEBI:57286"/>
        <dbReference type="ChEBI" id="CHEBI:57287"/>
        <dbReference type="ChEBI" id="CHEBI:57288"/>
        <dbReference type="EC" id="2.3.1.9"/>
    </reaction>
</comment>
<dbReference type="OrthoDB" id="56116at2"/>
<evidence type="ECO:0000256" key="3">
    <source>
        <dbReference type="ARBA" id="ARBA00012705"/>
    </source>
</evidence>
<accession>C8W5Q0</accession>
<feature type="active site" description="Proton acceptor" evidence="9">
    <location>
        <position position="349"/>
    </location>
</feature>
<comment type="subcellular location">
    <subcellularLocation>
        <location evidence="1">Cytoplasm</location>
    </subcellularLocation>
</comment>
<dbReference type="InterPro" id="IPR002155">
    <property type="entry name" value="Thiolase"/>
</dbReference>
<dbReference type="RefSeq" id="WP_015758740.1">
    <property type="nucleotide sequence ID" value="NC_013216.1"/>
</dbReference>
<evidence type="ECO:0000256" key="1">
    <source>
        <dbReference type="ARBA" id="ARBA00004496"/>
    </source>
</evidence>
<evidence type="ECO:0000313" key="14">
    <source>
        <dbReference type="Proteomes" id="UP000002217"/>
    </source>
</evidence>
<dbReference type="PANTHER" id="PTHR18919">
    <property type="entry name" value="ACETYL-COA C-ACYLTRANSFERASE"/>
    <property type="match status" value="1"/>
</dbReference>
<evidence type="ECO:0000256" key="5">
    <source>
        <dbReference type="ARBA" id="ARBA00023315"/>
    </source>
</evidence>
<dbReference type="HOGENOM" id="CLU_031026_0_0_9"/>
<protein>
    <recommendedName>
        <fullName evidence="7">Acetyl-CoA acetyltransferase</fullName>
        <ecNumber evidence="3">2.3.1.9</ecNumber>
    </recommendedName>
    <alternativeName>
        <fullName evidence="6">Acetoacetyl-CoA thiolase</fullName>
    </alternativeName>
</protein>
<feature type="domain" description="Thiolase N-terminal" evidence="11">
    <location>
        <begin position="5"/>
        <end position="262"/>
    </location>
</feature>
<dbReference type="STRING" id="485916.Dtox_3319"/>
<dbReference type="Gene3D" id="3.40.47.10">
    <property type="match status" value="2"/>
</dbReference>
<feature type="domain" description="Thiolase C-terminal" evidence="12">
    <location>
        <begin position="271"/>
        <end position="392"/>
    </location>
</feature>
<evidence type="ECO:0000256" key="6">
    <source>
        <dbReference type="ARBA" id="ARBA00030755"/>
    </source>
</evidence>
<evidence type="ECO:0000256" key="10">
    <source>
        <dbReference type="RuleBase" id="RU003557"/>
    </source>
</evidence>
<feature type="active site" description="Acyl-thioester intermediate" evidence="9">
    <location>
        <position position="89"/>
    </location>
</feature>
<dbReference type="InterPro" id="IPR020617">
    <property type="entry name" value="Thiolase_C"/>
</dbReference>
<dbReference type="GO" id="GO:0005737">
    <property type="term" value="C:cytoplasm"/>
    <property type="evidence" value="ECO:0007669"/>
    <property type="project" value="UniProtKB-SubCell"/>
</dbReference>
<dbReference type="eggNOG" id="COG0183">
    <property type="taxonomic scope" value="Bacteria"/>
</dbReference>
<dbReference type="KEGG" id="dae:Dtox_3319"/>
<evidence type="ECO:0000259" key="11">
    <source>
        <dbReference type="Pfam" id="PF00108"/>
    </source>
</evidence>
<dbReference type="GO" id="GO:0003985">
    <property type="term" value="F:acetyl-CoA C-acetyltransferase activity"/>
    <property type="evidence" value="ECO:0007669"/>
    <property type="project" value="UniProtKB-EC"/>
</dbReference>
<sequence>MAREVVIVAAKRTPIGDFLGSLKDVPAVDLGMTAAKAALEQAGVLPELVEDVTAGMVYKQGVKGNPARQIQLGLQIPVETCACTVEQLCASGMRAFEIAAQQIMLGKSEISLTVGLESMSRVPYLMLSAREGMRMGDSKIYDALTHDALFDAFHNYHMGVTAENIAEKYSISREEQDQLAVTSHERACQAIAAGKFKEEIVPVEVKGKKAVTVVEHDEHPRQGLNMENLAKLKPVFTKDGTVTAGNASGINDGASAMVLMSAERARELGIKPLARLLATANVGVLPEIMGMGPAHAIPKVLKYAGLTLDQIDYFEINEAFAAQFLGVNRELQLPMDKVNANGSGIAIGHPVGCTGSRILVALIYEMSRRQARYGCASLCVGGGPAMAAVIERL</sequence>
<dbReference type="InterPro" id="IPR016039">
    <property type="entry name" value="Thiolase-like"/>
</dbReference>